<accession>A0A165FA20</accession>
<reference evidence="2 3" key="1">
    <citation type="journal article" date="2016" name="Mol. Biol. Evol.">
        <title>Comparative Genomics of Early-Diverging Mushroom-Forming Fungi Provides Insights into the Origins of Lignocellulose Decay Capabilities.</title>
        <authorList>
            <person name="Nagy L.G."/>
            <person name="Riley R."/>
            <person name="Tritt A."/>
            <person name="Adam C."/>
            <person name="Daum C."/>
            <person name="Floudas D."/>
            <person name="Sun H."/>
            <person name="Yadav J.S."/>
            <person name="Pangilinan J."/>
            <person name="Larsson K.H."/>
            <person name="Matsuura K."/>
            <person name="Barry K."/>
            <person name="Labutti K."/>
            <person name="Kuo R."/>
            <person name="Ohm R.A."/>
            <person name="Bhattacharya S.S."/>
            <person name="Shirouzu T."/>
            <person name="Yoshinaga Y."/>
            <person name="Martin F.M."/>
            <person name="Grigoriev I.V."/>
            <person name="Hibbett D.S."/>
        </authorList>
    </citation>
    <scope>NUCLEOTIDE SEQUENCE [LARGE SCALE GENOMIC DNA]</scope>
    <source>
        <strain evidence="2 3">93-53</strain>
    </source>
</reference>
<dbReference type="RefSeq" id="XP_040766399.1">
    <property type="nucleotide sequence ID" value="XM_040906283.1"/>
</dbReference>
<dbReference type="GeneID" id="63823312"/>
<gene>
    <name evidence="2" type="ORF">LAESUDRAFT_696839</name>
</gene>
<feature type="region of interest" description="Disordered" evidence="1">
    <location>
        <begin position="354"/>
        <end position="392"/>
    </location>
</feature>
<dbReference type="InterPro" id="IPR053044">
    <property type="entry name" value="Metallo-hydrolase/TatD-type"/>
</dbReference>
<evidence type="ECO:0000313" key="3">
    <source>
        <dbReference type="Proteomes" id="UP000076871"/>
    </source>
</evidence>
<keyword evidence="3" id="KW-1185">Reference proteome</keyword>
<dbReference type="InterPro" id="IPR001130">
    <property type="entry name" value="TatD-like"/>
</dbReference>
<dbReference type="Pfam" id="PF01026">
    <property type="entry name" value="TatD_DNase"/>
    <property type="match status" value="1"/>
</dbReference>
<dbReference type="Gene3D" id="3.20.20.140">
    <property type="entry name" value="Metal-dependent hydrolases"/>
    <property type="match status" value="1"/>
</dbReference>
<organism evidence="2 3">
    <name type="scientific">Laetiporus sulphureus 93-53</name>
    <dbReference type="NCBI Taxonomy" id="1314785"/>
    <lineage>
        <taxon>Eukaryota</taxon>
        <taxon>Fungi</taxon>
        <taxon>Dikarya</taxon>
        <taxon>Basidiomycota</taxon>
        <taxon>Agaricomycotina</taxon>
        <taxon>Agaricomycetes</taxon>
        <taxon>Polyporales</taxon>
        <taxon>Laetiporus</taxon>
    </lineage>
</organism>
<dbReference type="GO" id="GO:0016788">
    <property type="term" value="F:hydrolase activity, acting on ester bonds"/>
    <property type="evidence" value="ECO:0007669"/>
    <property type="project" value="InterPro"/>
</dbReference>
<dbReference type="EMBL" id="KV427614">
    <property type="protein sequence ID" value="KZT08659.1"/>
    <property type="molecule type" value="Genomic_DNA"/>
</dbReference>
<protein>
    <submittedName>
        <fullName evidence="2">TatD DNase family Scn1</fullName>
    </submittedName>
</protein>
<dbReference type="InParanoid" id="A0A165FA20"/>
<dbReference type="PANTHER" id="PTHR47345">
    <property type="entry name" value="CUT9-INTERACTING PROTEIN SCN1"/>
    <property type="match status" value="1"/>
</dbReference>
<dbReference type="OrthoDB" id="413993at2759"/>
<proteinExistence type="predicted"/>
<evidence type="ECO:0000256" key="1">
    <source>
        <dbReference type="SAM" id="MobiDB-lite"/>
    </source>
</evidence>
<dbReference type="FunCoup" id="A0A165FA20">
    <property type="interactions" value="18"/>
</dbReference>
<dbReference type="Proteomes" id="UP000076871">
    <property type="component" value="Unassembled WGS sequence"/>
</dbReference>
<dbReference type="SUPFAM" id="SSF51556">
    <property type="entry name" value="Metallo-dependent hydrolases"/>
    <property type="match status" value="1"/>
</dbReference>
<sequence>MLDSSSLPAPGVLAHVVDAHCHPTDAALDAALMSALPHRICAMATRASDQALVRDLAARYPDAVLPCFGYHPWFAHWISLEPEPPSKEAHYALLFLPPSSAPHTPAQSAAFARLLPFLPPPTPIATVLASLRADLAAHPSAMLGEVGIDRACRVPYAPPAEPPYASADDEKRELSPFTIPLEHQVAIFEAQLALAVELRRNVSVHSVKAQQATVELFARMKERYGDKWLDISVDMHSCGLSAQTWLQLRNQHPNLFLSLSTAINTRSVAHKSLIQGCSPYRILSESDFHDVRFSAPYTWDMVVRIAEEKGWWIESTEEEVLSGRKAGEESEGEWGVVRRLEENWKSFVRGGNRVVPGAKKKRDKKGLLLEESEEEDGPRDENETKADVPARR</sequence>
<name>A0A165FA20_9APHY</name>
<evidence type="ECO:0000313" key="2">
    <source>
        <dbReference type="EMBL" id="KZT08659.1"/>
    </source>
</evidence>
<dbReference type="InterPro" id="IPR032466">
    <property type="entry name" value="Metal_Hydrolase"/>
</dbReference>
<dbReference type="AlphaFoldDB" id="A0A165FA20"/>
<dbReference type="PANTHER" id="PTHR47345:SF1">
    <property type="entry name" value="CUT9-INTERACTING PROTEIN SCN1"/>
    <property type="match status" value="1"/>
</dbReference>
<feature type="compositionally biased region" description="Basic and acidic residues" evidence="1">
    <location>
        <begin position="379"/>
        <end position="392"/>
    </location>
</feature>